<dbReference type="Pfam" id="PF23598">
    <property type="entry name" value="LRR_14"/>
    <property type="match status" value="1"/>
</dbReference>
<dbReference type="ExpressionAtlas" id="A0A654EH03">
    <property type="expression patterns" value="baseline and differential"/>
</dbReference>
<dbReference type="EMBL" id="CACRSJ010000104">
    <property type="protein sequence ID" value="VYS48165.1"/>
    <property type="molecule type" value="Genomic_DNA"/>
</dbReference>
<evidence type="ECO:0000313" key="5">
    <source>
        <dbReference type="Proteomes" id="UP000426265"/>
    </source>
</evidence>
<evidence type="ECO:0000259" key="3">
    <source>
        <dbReference type="Pfam" id="PF23598"/>
    </source>
</evidence>
<organism evidence="4 5">
    <name type="scientific">Arabidopsis thaliana</name>
    <name type="common">Mouse-ear cress</name>
    <dbReference type="NCBI Taxonomy" id="3702"/>
    <lineage>
        <taxon>Eukaryota</taxon>
        <taxon>Viridiplantae</taxon>
        <taxon>Streptophyta</taxon>
        <taxon>Embryophyta</taxon>
        <taxon>Tracheophyta</taxon>
        <taxon>Spermatophyta</taxon>
        <taxon>Magnoliopsida</taxon>
        <taxon>eudicotyledons</taxon>
        <taxon>Gunneridae</taxon>
        <taxon>Pentapetalae</taxon>
        <taxon>rosids</taxon>
        <taxon>malvids</taxon>
        <taxon>Brassicales</taxon>
        <taxon>Brassicaceae</taxon>
        <taxon>Camelineae</taxon>
        <taxon>Arabidopsis</taxon>
    </lineage>
</organism>
<dbReference type="InterPro" id="IPR044974">
    <property type="entry name" value="Disease_R_plants"/>
</dbReference>
<dbReference type="GO" id="GO:0006952">
    <property type="term" value="P:defense response"/>
    <property type="evidence" value="ECO:0007669"/>
    <property type="project" value="UniProtKB-KW"/>
</dbReference>
<evidence type="ECO:0000256" key="2">
    <source>
        <dbReference type="ARBA" id="ARBA00022821"/>
    </source>
</evidence>
<keyword evidence="2" id="KW-0611">Plant defense</keyword>
<feature type="domain" description="Disease resistance R13L4/SHOC-2-like LRR" evidence="3">
    <location>
        <begin position="387"/>
        <end position="618"/>
    </location>
</feature>
<keyword evidence="1" id="KW-0677">Repeat</keyword>
<protein>
    <recommendedName>
        <fullName evidence="3">Disease resistance R13L4/SHOC-2-like LRR domain-containing protein</fullName>
    </recommendedName>
</protein>
<dbReference type="SUPFAM" id="SSF52047">
    <property type="entry name" value="RNI-like"/>
    <property type="match status" value="1"/>
</dbReference>
<dbReference type="Gene3D" id="3.80.10.10">
    <property type="entry name" value="Ribonuclease Inhibitor"/>
    <property type="match status" value="1"/>
</dbReference>
<sequence>MLPNNLRQPAIDGNTIDSIIRNVNQVHQAIQKQDAELATRLQDAANQAIGLHDDSNEAIRLQDEANEAVELQGTNQAVQVQDADQAAGEGVEGSNMTLIRNLENALYLLKRNLKYMVSLQTDVETELNKQLASLKPVDKRLEPDGNMHTSLTNWIKHELEDVTKKLLDFISKVPSKQKKKKASPDYQDSDAGSNRRHILCLPAIHETEDLKRLSVFRQVRDQYQELSPEHQICLLSFSVFPENREVNGTMLMYWWIGEGILPVIGAENEVKTILDNFKEKKLIEPVENKRKVEPSSYKMTPFVHSSVVLISTEIGIFDIYHKGNMPTMRKSFLNKVCLVEGSSNQPEAKRRGMDADHIETVFNVSERFPDFTCKWFSKESVLEKNKQMLKVLHLGRWERTNHRIQIEMDSRRGMESLSSMRKLRFLSFQGILTIKSLSFSARKLRELIILDLRGCYNLENLPKKIHKLQNLVFLDLTGCDTLEGIPMGLALLSNLEVLKGFVVSHDRETACDLIALNRLLKLRKLSVTIDREGFGLDTLIVTINEFNALEKLKVRWGNRLSRSIINQQKKKLEHSSNPGVEHRLPRKLRKLDMQRFPHSELPEWLQPQNLNGLEKLHLRSWKHLTGFGDAPGEPTDLCRLKGFDKRPGEPTNCCVKVLRLNYLPKLKVDWIDLTELYFPKLTFLESTSTGITLSACDGDGIWRSDI</sequence>
<proteinExistence type="predicted"/>
<dbReference type="InterPro" id="IPR032675">
    <property type="entry name" value="LRR_dom_sf"/>
</dbReference>
<dbReference type="AlphaFoldDB" id="A0A654EH03"/>
<evidence type="ECO:0000256" key="1">
    <source>
        <dbReference type="ARBA" id="ARBA00022737"/>
    </source>
</evidence>
<gene>
    <name evidence="4" type="ORF">AN1_LOCUS3648</name>
</gene>
<reference evidence="4 5" key="1">
    <citation type="submission" date="2019-11" db="EMBL/GenBank/DDBJ databases">
        <authorList>
            <person name="Jiao W.-B."/>
            <person name="Schneeberger K."/>
        </authorList>
    </citation>
    <scope>NUCLEOTIDE SEQUENCE [LARGE SCALE GENOMIC DNA]</scope>
    <source>
        <strain evidence="5">cv. An-1</strain>
    </source>
</reference>
<accession>A0A654EH03</accession>
<dbReference type="PANTHER" id="PTHR23155:SF1076">
    <property type="entry name" value="LEUCINE-RICH REPEAT (LRR) FAMILY PROTEIN-RELATED"/>
    <property type="match status" value="1"/>
</dbReference>
<dbReference type="InterPro" id="IPR055414">
    <property type="entry name" value="LRR_R13L4/SHOC2-like"/>
</dbReference>
<dbReference type="Gene3D" id="1.10.10.10">
    <property type="entry name" value="Winged helix-like DNA-binding domain superfamily/Winged helix DNA-binding domain"/>
    <property type="match status" value="1"/>
</dbReference>
<dbReference type="PANTHER" id="PTHR23155">
    <property type="entry name" value="DISEASE RESISTANCE PROTEIN RP"/>
    <property type="match status" value="1"/>
</dbReference>
<name>A0A654EH03_ARATH</name>
<dbReference type="Proteomes" id="UP000426265">
    <property type="component" value="Unassembled WGS sequence"/>
</dbReference>
<evidence type="ECO:0000313" key="4">
    <source>
        <dbReference type="EMBL" id="VYS48165.1"/>
    </source>
</evidence>
<dbReference type="InterPro" id="IPR036388">
    <property type="entry name" value="WH-like_DNA-bd_sf"/>
</dbReference>